<dbReference type="WBParaSite" id="scaffold275_cov215.g642">
    <property type="protein sequence ID" value="scaffold275_cov215.g642"/>
    <property type="gene ID" value="scaffold275_cov215.g642"/>
</dbReference>
<evidence type="ECO:0000313" key="3">
    <source>
        <dbReference type="WBParaSite" id="scaffold275_cov215.g642"/>
    </source>
</evidence>
<feature type="compositionally biased region" description="Basic and acidic residues" evidence="1">
    <location>
        <begin position="569"/>
        <end position="614"/>
    </location>
</feature>
<accession>A0A915M530</accession>
<dbReference type="Proteomes" id="UP000887561">
    <property type="component" value="Unplaced"/>
</dbReference>
<protein>
    <submittedName>
        <fullName evidence="3">Uncharacterized protein</fullName>
    </submittedName>
</protein>
<dbReference type="AlphaFoldDB" id="A0A915M530"/>
<evidence type="ECO:0000313" key="2">
    <source>
        <dbReference type="Proteomes" id="UP000887561"/>
    </source>
</evidence>
<sequence length="644" mass="75090">MATNISNNRLPFPQTLVIMLIVVINYNEVKGMINAAVGNTKNMVPSPMNINNISGFDNKNFKKLSTVSFNNHPKSTPQKYKISKTKATTSDYHHKIAASPKTVDSPTVEHETVINPQEEIGIKNEKMIEGNGSVNHHHMGVQAVGKKKEQPKEQEENKVNGSTNEQIEKQVEEKVKENKVYSKLIEEIHWNLGYKQPTDQKKKVIQTVANLLVPYVEKFSRVEEKVEYAYVAGSIMVKALTIARQINKYKEMEDMPVEWNVRNQIGMIKSQSTPFFRVISEIEHKFINEDDEGQRVDEWEPYQKFEYGPNDQFPNRTNFEKKLARIERRQTKGKKIKKRAPKIFDDKNWEDMENKKESNLILVAKLIKNRYPNVDDGNRKIPFKQMGCDRIIEFWPFLCMAEEQLKEDRGNEEWKYQRKLGEIKNILTGLLDIEEGKGLDLIENFKIKKQDLSKMDKLINGLSLSSMRNEVEEIKERVIRAKQLLEQATYMLVHVNNNIWVFNDVKKAEELETNNEEVEEGNNGKIEVKEEKSVNYQKAEDEKEKFDGEEKGAINKEAKGEKEELEGEKEEKHKKAKEELKEEKNNELKMEEKDEDTKDSQKENGEKMKDDELKDVLKTKVTKKDNKSILKGFQWRGDFKKEKK</sequence>
<name>A0A915M530_MELJA</name>
<proteinExistence type="predicted"/>
<feature type="region of interest" description="Disordered" evidence="1">
    <location>
        <begin position="143"/>
        <end position="163"/>
    </location>
</feature>
<feature type="compositionally biased region" description="Basic and acidic residues" evidence="1">
    <location>
        <begin position="526"/>
        <end position="562"/>
    </location>
</feature>
<reference evidence="3" key="1">
    <citation type="submission" date="2022-11" db="UniProtKB">
        <authorList>
            <consortium name="WormBaseParasite"/>
        </authorList>
    </citation>
    <scope>IDENTIFICATION</scope>
</reference>
<feature type="region of interest" description="Disordered" evidence="1">
    <location>
        <begin position="513"/>
        <end position="614"/>
    </location>
</feature>
<evidence type="ECO:0000256" key="1">
    <source>
        <dbReference type="SAM" id="MobiDB-lite"/>
    </source>
</evidence>
<feature type="compositionally biased region" description="Basic and acidic residues" evidence="1">
    <location>
        <begin position="146"/>
        <end position="158"/>
    </location>
</feature>
<organism evidence="2 3">
    <name type="scientific">Meloidogyne javanica</name>
    <name type="common">Root-knot nematode worm</name>
    <dbReference type="NCBI Taxonomy" id="6303"/>
    <lineage>
        <taxon>Eukaryota</taxon>
        <taxon>Metazoa</taxon>
        <taxon>Ecdysozoa</taxon>
        <taxon>Nematoda</taxon>
        <taxon>Chromadorea</taxon>
        <taxon>Rhabditida</taxon>
        <taxon>Tylenchina</taxon>
        <taxon>Tylenchomorpha</taxon>
        <taxon>Tylenchoidea</taxon>
        <taxon>Meloidogynidae</taxon>
        <taxon>Meloidogyninae</taxon>
        <taxon>Meloidogyne</taxon>
        <taxon>Meloidogyne incognita group</taxon>
    </lineage>
</organism>
<keyword evidence="2" id="KW-1185">Reference proteome</keyword>